<dbReference type="FunFam" id="1.10.10.440:FF:000013">
    <property type="entry name" value="pre-mRNA-processing protein 40A isoform X1"/>
    <property type="match status" value="1"/>
</dbReference>
<keyword evidence="4" id="KW-0508">mRNA splicing</keyword>
<feature type="region of interest" description="Disordered" evidence="6">
    <location>
        <begin position="241"/>
        <end position="261"/>
    </location>
</feature>
<evidence type="ECO:0000256" key="6">
    <source>
        <dbReference type="SAM" id="MobiDB-lite"/>
    </source>
</evidence>
<dbReference type="FunFam" id="2.20.70.10:FF:000102">
    <property type="entry name" value="Pre-mRNA-processing factor 40 homolog B"/>
    <property type="match status" value="1"/>
</dbReference>
<reference evidence="9" key="4">
    <citation type="submission" date="2025-09" db="UniProtKB">
        <authorList>
            <consortium name="Ensembl"/>
        </authorList>
    </citation>
    <scope>IDENTIFICATION</scope>
</reference>
<dbReference type="FunCoup" id="F6R4T5">
    <property type="interactions" value="883"/>
</dbReference>
<dbReference type="Pfam" id="PF25432">
    <property type="entry name" value="FF_PRPF40A"/>
    <property type="match status" value="1"/>
</dbReference>
<dbReference type="FunFam" id="1.10.10.440:FF:000002">
    <property type="entry name" value="pre-mRNA-processing factor 40 homolog A isoform X1"/>
    <property type="match status" value="1"/>
</dbReference>
<dbReference type="GeneTree" id="ENSGT00930000150980"/>
<protein>
    <submittedName>
        <fullName evidence="9">Uncharacterized protein</fullName>
    </submittedName>
</protein>
<evidence type="ECO:0000256" key="4">
    <source>
        <dbReference type="ARBA" id="ARBA00023187"/>
    </source>
</evidence>
<dbReference type="Pfam" id="PF00397">
    <property type="entry name" value="WW"/>
    <property type="match status" value="2"/>
</dbReference>
<keyword evidence="5" id="KW-0539">Nucleus</keyword>
<dbReference type="InParanoid" id="F6R4T5"/>
<evidence type="ECO:0000256" key="1">
    <source>
        <dbReference type="ARBA" id="ARBA00004123"/>
    </source>
</evidence>
<evidence type="ECO:0000259" key="7">
    <source>
        <dbReference type="PROSITE" id="PS50020"/>
    </source>
</evidence>
<reference evidence="10" key="1">
    <citation type="journal article" date="2002" name="Science">
        <title>The draft genome of Ciona intestinalis: insights into chordate and vertebrate origins.</title>
        <authorList>
            <person name="Dehal P."/>
            <person name="Satou Y."/>
            <person name="Campbell R.K."/>
            <person name="Chapman J."/>
            <person name="Degnan B."/>
            <person name="De Tomaso A."/>
            <person name="Davidson B."/>
            <person name="Di Gregorio A."/>
            <person name="Gelpke M."/>
            <person name="Goodstein D.M."/>
            <person name="Harafuji N."/>
            <person name="Hastings K.E."/>
            <person name="Ho I."/>
            <person name="Hotta K."/>
            <person name="Huang W."/>
            <person name="Kawashima T."/>
            <person name="Lemaire P."/>
            <person name="Martinez D."/>
            <person name="Meinertzhagen I.A."/>
            <person name="Necula S."/>
            <person name="Nonaka M."/>
            <person name="Putnam N."/>
            <person name="Rash S."/>
            <person name="Saiga H."/>
            <person name="Satake M."/>
            <person name="Terry A."/>
            <person name="Yamada L."/>
            <person name="Wang H.G."/>
            <person name="Awazu S."/>
            <person name="Azumi K."/>
            <person name="Boore J."/>
            <person name="Branno M."/>
            <person name="Chin-Bow S."/>
            <person name="DeSantis R."/>
            <person name="Doyle S."/>
            <person name="Francino P."/>
            <person name="Keys D.N."/>
            <person name="Haga S."/>
            <person name="Hayashi H."/>
            <person name="Hino K."/>
            <person name="Imai K.S."/>
            <person name="Inaba K."/>
            <person name="Kano S."/>
            <person name="Kobayashi K."/>
            <person name="Kobayashi M."/>
            <person name="Lee B.I."/>
            <person name="Makabe K.W."/>
            <person name="Manohar C."/>
            <person name="Matassi G."/>
            <person name="Medina M."/>
            <person name="Mochizuki Y."/>
            <person name="Mount S."/>
            <person name="Morishita T."/>
            <person name="Miura S."/>
            <person name="Nakayama A."/>
            <person name="Nishizaka S."/>
            <person name="Nomoto H."/>
            <person name="Ohta F."/>
            <person name="Oishi K."/>
            <person name="Rigoutsos I."/>
            <person name="Sano M."/>
            <person name="Sasaki A."/>
            <person name="Sasakura Y."/>
            <person name="Shoguchi E."/>
            <person name="Shin-i T."/>
            <person name="Spagnuolo A."/>
            <person name="Stainier D."/>
            <person name="Suzuki M.M."/>
            <person name="Tassy O."/>
            <person name="Takatori N."/>
            <person name="Tokuoka M."/>
            <person name="Yagi K."/>
            <person name="Yoshizaki F."/>
            <person name="Wada S."/>
            <person name="Zhang C."/>
            <person name="Hyatt P.D."/>
            <person name="Larimer F."/>
            <person name="Detter C."/>
            <person name="Doggett N."/>
            <person name="Glavina T."/>
            <person name="Hawkins T."/>
            <person name="Richardson P."/>
            <person name="Lucas S."/>
            <person name="Kohara Y."/>
            <person name="Levine M."/>
            <person name="Satoh N."/>
            <person name="Rokhsar D.S."/>
        </authorList>
    </citation>
    <scope>NUCLEOTIDE SEQUENCE [LARGE SCALE GENOMIC DNA]</scope>
</reference>
<feature type="domain" description="FF" evidence="8">
    <location>
        <begin position="550"/>
        <end position="612"/>
    </location>
</feature>
<evidence type="ECO:0000256" key="3">
    <source>
        <dbReference type="ARBA" id="ARBA00022737"/>
    </source>
</evidence>
<feature type="region of interest" description="Disordered" evidence="6">
    <location>
        <begin position="753"/>
        <end position="815"/>
    </location>
</feature>
<feature type="compositionally biased region" description="Acidic residues" evidence="6">
    <location>
        <begin position="295"/>
        <end position="304"/>
    </location>
</feature>
<feature type="domain" description="FF" evidence="8">
    <location>
        <begin position="465"/>
        <end position="532"/>
    </location>
</feature>
<evidence type="ECO:0000313" key="9">
    <source>
        <dbReference type="Ensembl" id="ENSCINP00000016826.3"/>
    </source>
</evidence>
<keyword evidence="2" id="KW-0507">mRNA processing</keyword>
<dbReference type="STRING" id="7719.ENSCINP00000016826"/>
<feature type="compositionally biased region" description="Basic and acidic residues" evidence="6">
    <location>
        <begin position="249"/>
        <end position="261"/>
    </location>
</feature>
<organism evidence="9 10">
    <name type="scientific">Ciona intestinalis</name>
    <name type="common">Transparent sea squirt</name>
    <name type="synonym">Ascidia intestinalis</name>
    <dbReference type="NCBI Taxonomy" id="7719"/>
    <lineage>
        <taxon>Eukaryota</taxon>
        <taxon>Metazoa</taxon>
        <taxon>Chordata</taxon>
        <taxon>Tunicata</taxon>
        <taxon>Ascidiacea</taxon>
        <taxon>Phlebobranchia</taxon>
        <taxon>Cionidae</taxon>
        <taxon>Ciona</taxon>
    </lineage>
</organism>
<accession>F6R4T5</accession>
<dbReference type="CDD" id="cd00201">
    <property type="entry name" value="WW"/>
    <property type="match status" value="2"/>
</dbReference>
<dbReference type="PANTHER" id="PTHR11864:SF0">
    <property type="entry name" value="PRP40 PRE-MRNA PROCESSING FACTOR 40 HOMOLOG A (YEAST)"/>
    <property type="match status" value="1"/>
</dbReference>
<feature type="region of interest" description="Disordered" evidence="6">
    <location>
        <begin position="1"/>
        <end position="59"/>
    </location>
</feature>
<proteinExistence type="predicted"/>
<dbReference type="GO" id="GO:0045292">
    <property type="term" value="P:mRNA cis splicing, via spliceosome"/>
    <property type="evidence" value="ECO:0007669"/>
    <property type="project" value="InterPro"/>
</dbReference>
<name>F6R4T5_CIOIN</name>
<feature type="compositionally biased region" description="Basic residues" evidence="6">
    <location>
        <begin position="764"/>
        <end position="779"/>
    </location>
</feature>
<dbReference type="InterPro" id="IPR001202">
    <property type="entry name" value="WW_dom"/>
</dbReference>
<keyword evidence="10" id="KW-1185">Reference proteome</keyword>
<dbReference type="GO" id="GO:0003723">
    <property type="term" value="F:RNA binding"/>
    <property type="evidence" value="ECO:0000318"/>
    <property type="project" value="GO_Central"/>
</dbReference>
<keyword evidence="3" id="KW-0677">Repeat</keyword>
<dbReference type="GO" id="GO:0005685">
    <property type="term" value="C:U1 snRNP"/>
    <property type="evidence" value="ECO:0000318"/>
    <property type="project" value="GO_Central"/>
</dbReference>
<feature type="domain" description="FF" evidence="8">
    <location>
        <begin position="338"/>
        <end position="392"/>
    </location>
</feature>
<dbReference type="Gene3D" id="1.10.10.440">
    <property type="entry name" value="FF domain"/>
    <property type="match status" value="5"/>
</dbReference>
<dbReference type="SMART" id="SM00456">
    <property type="entry name" value="WW"/>
    <property type="match status" value="2"/>
</dbReference>
<evidence type="ECO:0000256" key="5">
    <source>
        <dbReference type="ARBA" id="ARBA00023242"/>
    </source>
</evidence>
<dbReference type="Ensembl" id="ENSCINT00000016826.3">
    <property type="protein sequence ID" value="ENSCINP00000016826.3"/>
    <property type="gene ID" value="ENSCING00000008242.3"/>
</dbReference>
<feature type="compositionally biased region" description="Basic and acidic residues" evidence="6">
    <location>
        <begin position="305"/>
        <end position="339"/>
    </location>
</feature>
<dbReference type="SMART" id="SM00441">
    <property type="entry name" value="FF"/>
    <property type="match status" value="5"/>
</dbReference>
<dbReference type="InterPro" id="IPR002713">
    <property type="entry name" value="FF_domain"/>
</dbReference>
<reference evidence="9" key="3">
    <citation type="submission" date="2025-08" db="UniProtKB">
        <authorList>
            <consortium name="Ensembl"/>
        </authorList>
    </citation>
    <scope>IDENTIFICATION</scope>
</reference>
<dbReference type="PANTHER" id="PTHR11864">
    <property type="entry name" value="PRE-MRNA-PROCESSING PROTEIN PRP40"/>
    <property type="match status" value="1"/>
</dbReference>
<evidence type="ECO:0000259" key="8">
    <source>
        <dbReference type="PROSITE" id="PS51676"/>
    </source>
</evidence>
<reference evidence="9" key="2">
    <citation type="journal article" date="2008" name="Genome Biol.">
        <title>Improved genome assembly and evidence-based global gene model set for the chordate Ciona intestinalis: new insight into intron and operon populations.</title>
        <authorList>
            <person name="Satou Y."/>
            <person name="Mineta K."/>
            <person name="Ogasawara M."/>
            <person name="Sasakura Y."/>
            <person name="Shoguchi E."/>
            <person name="Ueno K."/>
            <person name="Yamada L."/>
            <person name="Matsumoto J."/>
            <person name="Wasserscheid J."/>
            <person name="Dewar K."/>
            <person name="Wiley G.B."/>
            <person name="Macmil S.L."/>
            <person name="Roe B.A."/>
            <person name="Zeller R.W."/>
            <person name="Hastings K.E."/>
            <person name="Lemaire P."/>
            <person name="Lindquist E."/>
            <person name="Endo T."/>
            <person name="Hotta K."/>
            <person name="Inaba K."/>
        </authorList>
    </citation>
    <scope>NUCLEOTIDE SEQUENCE [LARGE SCALE GENOMIC DNA]</scope>
    <source>
        <strain evidence="9">wild type</strain>
    </source>
</reference>
<dbReference type="InterPro" id="IPR039726">
    <property type="entry name" value="Prp40-like"/>
</dbReference>
<dbReference type="InterPro" id="IPR036020">
    <property type="entry name" value="WW_dom_sf"/>
</dbReference>
<dbReference type="OMA" id="VYDMWVA"/>
<dbReference type="HOGENOM" id="CLU_005825_0_1_1"/>
<dbReference type="GO" id="GO:0000398">
    <property type="term" value="P:mRNA splicing, via spliceosome"/>
    <property type="evidence" value="ECO:0000318"/>
    <property type="project" value="GO_Central"/>
</dbReference>
<feature type="compositionally biased region" description="Gly residues" evidence="6">
    <location>
        <begin position="1"/>
        <end position="23"/>
    </location>
</feature>
<comment type="subcellular location">
    <subcellularLocation>
        <location evidence="1">Nucleus</location>
    </subcellularLocation>
</comment>
<dbReference type="PROSITE" id="PS51676">
    <property type="entry name" value="FF"/>
    <property type="match status" value="4"/>
</dbReference>
<dbReference type="Pfam" id="PF01846">
    <property type="entry name" value="FF"/>
    <property type="match status" value="3"/>
</dbReference>
<dbReference type="PROSITE" id="PS50020">
    <property type="entry name" value="WW_DOMAIN_2"/>
    <property type="match status" value="2"/>
</dbReference>
<dbReference type="Gene3D" id="2.20.70.10">
    <property type="match status" value="2"/>
</dbReference>
<feature type="compositionally biased region" description="Basic and acidic residues" evidence="6">
    <location>
        <begin position="753"/>
        <end position="763"/>
    </location>
</feature>
<dbReference type="Proteomes" id="UP000008144">
    <property type="component" value="Chromosome 10"/>
</dbReference>
<dbReference type="GO" id="GO:0071004">
    <property type="term" value="C:U2-type prespliceosome"/>
    <property type="evidence" value="ECO:0000318"/>
    <property type="project" value="GO_Central"/>
</dbReference>
<dbReference type="EMBL" id="EAAA01000514">
    <property type="status" value="NOT_ANNOTATED_CDS"/>
    <property type="molecule type" value="Genomic_DNA"/>
</dbReference>
<feature type="compositionally biased region" description="Gly residues" evidence="6">
    <location>
        <begin position="40"/>
        <end position="59"/>
    </location>
</feature>
<feature type="domain" description="WW" evidence="7">
    <location>
        <begin position="87"/>
        <end position="120"/>
    </location>
</feature>
<evidence type="ECO:0000256" key="2">
    <source>
        <dbReference type="ARBA" id="ARBA00022664"/>
    </source>
</evidence>
<feature type="domain" description="FF" evidence="8">
    <location>
        <begin position="404"/>
        <end position="459"/>
    </location>
</feature>
<dbReference type="SUPFAM" id="SSF51045">
    <property type="entry name" value="WW domain"/>
    <property type="match status" value="2"/>
</dbReference>
<dbReference type="InterPro" id="IPR036517">
    <property type="entry name" value="FF_domain_sf"/>
</dbReference>
<evidence type="ECO:0000313" key="10">
    <source>
        <dbReference type="Proteomes" id="UP000008144"/>
    </source>
</evidence>
<dbReference type="SUPFAM" id="SSF81698">
    <property type="entry name" value="FF domain"/>
    <property type="match status" value="5"/>
</dbReference>
<feature type="compositionally biased region" description="Low complexity" evidence="6">
    <location>
        <begin position="804"/>
        <end position="815"/>
    </location>
</feature>
<feature type="domain" description="WW" evidence="7">
    <location>
        <begin position="134"/>
        <end position="161"/>
    </location>
</feature>
<feature type="region of interest" description="Disordered" evidence="6">
    <location>
        <begin position="295"/>
        <end position="339"/>
    </location>
</feature>
<dbReference type="FunFam" id="1.10.10.440:FF:000003">
    <property type="entry name" value="Pre-mRNA processing factor 40 homolog A"/>
    <property type="match status" value="1"/>
</dbReference>
<sequence length="815" mass="93531">MRPSFGPGGPGGPSGPGGPGHGPHGLPPWRHGPPRMPMMGGPGPMGPGGQGMGMPSGPPGMMGGMGPPNGMGPPGMNMMGVRNRKQNGFKTDWTEHTAPDGRKYFYNVQTKQSKWEKPEELKTEAEVMLSKCAWKEFTADSGKSYYYNSETKSSVWTIPKELQDLKVFLLTMLCSFVSNFSKKLGILIEKIAKFEEEQKSFKAEVKDTRVTNFNICECVDTDDGPHANDDATTANYAEANADACSTKQTSEEGKEKEAKTREETTIQITIIIFNQTISIIDLYLYWLTAAPILNSEEEEDEDESGKEKQEEDGKKDEMEESKQEKVTVKEDKQEWGTKEEAKAAFKDALREKKVPAASSWEQAMKVIVSDPRYSALKKLSEKKQAFNEYKTQRGKEEKEEERIRTKENKEKYQKFLETHPKMSSSVSYRAADKMFADNSAWKSVLERDRKEIFEDVVFYLAKKEKEEAKELRRRNMKQLRHILLSLKKLTYRTTWSECQQMLMDNNLFAEDEDLQNMDKEDALICFEEVIKDYEKEDKEKQDRKKTLEKRVFRKHRQKFVEMLDSLHEDGKLHSMSTWMELYPTISSCPTFNKMLGQPGSTPLDLFKFYVIDLKARFHDEKKIIRDILKDQGFEVGMKTTFESFAVVVTGDKRAATLDAGNIKLAFNSFIEKAEAREKERLKEEIRKQKRIEATFRNMLKHAAPPLDVTTEWEQCRSRFVNEEAFKAVTVEADRVRLFNEHKELIVIEAEKAAKEKAEKELRDKKKKKKKKHSSKRNRSKLLQDSESDDDFESQKSSKKKRARSVSSDSSSDAGE</sequence>
<dbReference type="AlphaFoldDB" id="F6R4T5"/>